<reference evidence="1" key="2">
    <citation type="journal article" date="2021" name="PeerJ">
        <title>Extensive microbial diversity within the chicken gut microbiome revealed by metagenomics and culture.</title>
        <authorList>
            <person name="Gilroy R."/>
            <person name="Ravi A."/>
            <person name="Getino M."/>
            <person name="Pursley I."/>
            <person name="Horton D.L."/>
            <person name="Alikhan N.F."/>
            <person name="Baker D."/>
            <person name="Gharbi K."/>
            <person name="Hall N."/>
            <person name="Watson M."/>
            <person name="Adriaenssens E.M."/>
            <person name="Foster-Nyarko E."/>
            <person name="Jarju S."/>
            <person name="Secka A."/>
            <person name="Antonio M."/>
            <person name="Oren A."/>
            <person name="Chaudhuri R.R."/>
            <person name="La Ragione R."/>
            <person name="Hildebrand F."/>
            <person name="Pallen M.J."/>
        </authorList>
    </citation>
    <scope>NUCLEOTIDE SEQUENCE</scope>
    <source>
        <strain evidence="1">ChiW17-6978</strain>
    </source>
</reference>
<evidence type="ECO:0000313" key="1">
    <source>
        <dbReference type="EMBL" id="HIT49988.1"/>
    </source>
</evidence>
<gene>
    <name evidence="1" type="ORF">IAD46_03070</name>
</gene>
<proteinExistence type="predicted"/>
<sequence length="808" mass="86252">MKKTKILATSFFLVAICFVLIIGGTLALFTSKSNVNIAATSGKVNVEASIVGLKTYSDGQETSVNGTFENNGTATMEENNIMLRNMTPMDKVVAEIEVKDSSTVAHLQRVSLKAEAEEAEANLFDQLIIGLSEDNMSYSYYGDYATAWEKKEAVSGEATTTTLYVSIELPGYVGNDWQEKQCRLSLTVEAVQGNAQMADEASAKAVHLVEDSSALAATLTVAKSGDVVVLYDPSFANSDVTIAFEDTKEITVRGWNLATVTVNVPNGTLHIYNEYIEKVDVQAVASDSLHLYGTVGLLNVSQGRAVIEENAAVETVNVVPQASTTAKVAVTANAKVETMNVDTAEGSMAEVTVLENATVFELNLSGSGEVTIDNSGTIIDQSADAGTVFKNVVSDENTLLAALKQDGANIVFTTDITVSKSTPLVPENVTVSIDLGGYTLTSNLNSGLVNKGTILCLSNGKIEGLAYGIANYGHIKTLNVDVQTYAVTKELGAGDAIYVFSGGVIDEIKGGNYIAHPDVYASIRWSSVGLYVASNGLVKEISGGYFSGASVAFRSYNPNGIELISGGFFDSPYMDENGVTYGDKTTIGNLYYNHDPLRVTGGTFYNVGTKLDQKLAEGYTMIKGEICEMTSYKTYIPYNSETQTSAHWEDDPEGKVYYYYTVVAVQSVSTAEELVSAVKQKGVLKAIQLNNDINMGNTLVEVRNGKGTYLDLNGFTLTGTGANNWEAIIKTNESVLNISNGTVKGGTSSDVTCVYAYNNITNMYDVNVTAENGSLAVWAETGADEIVVAEGYVSVSSGDYYTVSVQSN</sequence>
<dbReference type="EMBL" id="DVLF01000097">
    <property type="protein sequence ID" value="HIT49988.1"/>
    <property type="molecule type" value="Genomic_DNA"/>
</dbReference>
<dbReference type="AlphaFoldDB" id="A0A9D1GR97"/>
<accession>A0A9D1GR97</accession>
<reference evidence="1" key="1">
    <citation type="submission" date="2020-10" db="EMBL/GenBank/DDBJ databases">
        <authorList>
            <person name="Gilroy R."/>
        </authorList>
    </citation>
    <scope>NUCLEOTIDE SEQUENCE</scope>
    <source>
        <strain evidence="1">ChiW17-6978</strain>
    </source>
</reference>
<protein>
    <submittedName>
        <fullName evidence="1">Uncharacterized protein</fullName>
    </submittedName>
</protein>
<organism evidence="1 2">
    <name type="scientific">Candidatus Pelethenecus faecipullorum</name>
    <dbReference type="NCBI Taxonomy" id="2840900"/>
    <lineage>
        <taxon>Bacteria</taxon>
        <taxon>Bacillati</taxon>
        <taxon>Mycoplasmatota</taxon>
        <taxon>Mollicutes</taxon>
        <taxon>Candidatus Pelethenecus</taxon>
    </lineage>
</organism>
<evidence type="ECO:0000313" key="2">
    <source>
        <dbReference type="Proteomes" id="UP000886758"/>
    </source>
</evidence>
<comment type="caution">
    <text evidence="1">The sequence shown here is derived from an EMBL/GenBank/DDBJ whole genome shotgun (WGS) entry which is preliminary data.</text>
</comment>
<name>A0A9D1GR97_9MOLU</name>
<dbReference type="Proteomes" id="UP000886758">
    <property type="component" value="Unassembled WGS sequence"/>
</dbReference>